<keyword evidence="3" id="KW-1185">Reference proteome</keyword>
<evidence type="ECO:0000259" key="1">
    <source>
        <dbReference type="PROSITE" id="PS50956"/>
    </source>
</evidence>
<dbReference type="EMBL" id="CP103445">
    <property type="protein sequence ID" value="UWS33314.1"/>
    <property type="molecule type" value="Genomic_DNA"/>
</dbReference>
<organism evidence="2 3">
    <name type="scientific">Erwinia pyrifoliae</name>
    <dbReference type="NCBI Taxonomy" id="79967"/>
    <lineage>
        <taxon>Bacteria</taxon>
        <taxon>Pseudomonadati</taxon>
        <taxon>Pseudomonadota</taxon>
        <taxon>Gammaproteobacteria</taxon>
        <taxon>Enterobacterales</taxon>
        <taxon>Erwiniaceae</taxon>
        <taxon>Erwinia</taxon>
    </lineage>
</organism>
<dbReference type="Pfam" id="PF13412">
    <property type="entry name" value="HTH_24"/>
    <property type="match status" value="1"/>
</dbReference>
<proteinExistence type="predicted"/>
<evidence type="ECO:0000313" key="3">
    <source>
        <dbReference type="Proteomes" id="UP001058553"/>
    </source>
</evidence>
<gene>
    <name evidence="2" type="ORF">NYP84_17340</name>
</gene>
<dbReference type="Proteomes" id="UP001058553">
    <property type="component" value="Chromosome"/>
</dbReference>
<dbReference type="Gene3D" id="1.10.10.10">
    <property type="entry name" value="Winged helix-like DNA-binding domain superfamily/Winged helix DNA-binding domain"/>
    <property type="match status" value="1"/>
</dbReference>
<dbReference type="SUPFAM" id="SSF46785">
    <property type="entry name" value="Winged helix' DNA-binding domain"/>
    <property type="match status" value="1"/>
</dbReference>
<evidence type="ECO:0000313" key="2">
    <source>
        <dbReference type="EMBL" id="UWS33314.1"/>
    </source>
</evidence>
<dbReference type="InterPro" id="IPR036388">
    <property type="entry name" value="WH-like_DNA-bd_sf"/>
</dbReference>
<protein>
    <submittedName>
        <fullName evidence="2">Lrp/AsnC family transcriptional regulator</fullName>
    </submittedName>
</protein>
<dbReference type="PROSITE" id="PS50956">
    <property type="entry name" value="HTH_ASNC_2"/>
    <property type="match status" value="1"/>
</dbReference>
<name>A0ABY5X7E9_ERWPY</name>
<dbReference type="InterPro" id="IPR036390">
    <property type="entry name" value="WH_DNA-bd_sf"/>
</dbReference>
<reference evidence="2" key="1">
    <citation type="submission" date="2022-07" db="EMBL/GenBank/DDBJ databases">
        <title>Genetic diversity of Erwinia pyrifoliae.</title>
        <authorList>
            <person name="Park D.S."/>
            <person name="Ham H."/>
        </authorList>
    </citation>
    <scope>NUCLEOTIDE SEQUENCE</scope>
    <source>
        <strain evidence="2">CP201486</strain>
    </source>
</reference>
<sequence length="52" mass="5870">MEVNGRLTNQELSDIVGLSASQRSRRRVHLEQAGLIPGYHARLSPDIRALRM</sequence>
<feature type="domain" description="HTH asnC-type" evidence="1">
    <location>
        <begin position="1"/>
        <end position="51"/>
    </location>
</feature>
<dbReference type="InterPro" id="IPR000485">
    <property type="entry name" value="AsnC-type_HTH_dom"/>
</dbReference>
<accession>A0ABY5X7E9</accession>